<keyword evidence="1" id="KW-0808">Transferase</keyword>
<comment type="caution">
    <text evidence="1">The sequence shown here is derived from an EMBL/GenBank/DDBJ whole genome shotgun (WGS) entry which is preliminary data.</text>
</comment>
<gene>
    <name evidence="1" type="primary">DPB11</name>
    <name evidence="1" type="ORF">M8818_000549</name>
</gene>
<evidence type="ECO:0000313" key="1">
    <source>
        <dbReference type="EMBL" id="KAK8220133.1"/>
    </source>
</evidence>
<dbReference type="Proteomes" id="UP001320706">
    <property type="component" value="Unassembled WGS sequence"/>
</dbReference>
<dbReference type="EMBL" id="JAMKPW020000002">
    <property type="protein sequence ID" value="KAK8220133.1"/>
    <property type="molecule type" value="Genomic_DNA"/>
</dbReference>
<accession>A0ACC3SN70</accession>
<name>A0ACC3SN70_9PEZI</name>
<sequence>MSELPNNDSQQPLKGVILSSTSLTQDVRTKLADVAGQMGAILRLDLTSDITHLIVGAIDTPKYKHVAKERPDIYVLQPEWVEAIRESWMKGEDTDVAALTEKYRVPTFHGLHICVTGFNDLQQRQEIQDTVNNNGATYHGDLTKAVTHLIVATPSGAKYQRARQWGMKLVSVRWFQDSLTRGMTLEESLYDPLIPEIEQGKGAFIRGFKRTTSLGKRARESGSAGPGEDAGKRKMRRTASARLGSHSQNLWADISQHDGDSATLDADQWTEDPSAVEPEPTMPLDLPPAIRRSRSLRDDSVKMDSPLPDHQQAPTGLFAGWACHPMGHTNRIMDIIRKVFEAEGGRIIVSAEELHTLAETDASTRTCLMIPSSWLGNHSFDLPPMSTETHVVSEWWLDRCVASKTLVEPDTDLLSRPMTHVLPDCFQGMNICSTGLGYDVGHINKLIRLAGGEYVETLTSESSALIIGETGSIVKAQYAAQRSVPVVSPAWLWDTITAGKRQPLESYIRVVDAGQKELNRPSKEKLRGGATEQGSKRKDDVGVQRLSAVRKRNTTPALRLTSAGPVSKESSAAPEARSRTKPPELASVKYEVLEDEPAPLILEDESRDPTPPLREIPPNAGSPRKRSQDGSDEHSRKKQQGPFMEDSPSPTTSQHKTINTGDEERRDVNGVPVQDGSVTEEHKENQAQTSVNELCDIFAQRAARPQATEEAAPRRRKDRKLGRAASGTSATNSFGAPARLEAADSTASATPLTADDLLPERPHVPLPSQQLSYDAPDAEEHRARMSKKMGLRLEDESEGGGRRVERIGLLKDEELGGAGVGGRVRGRRRDAKMG</sequence>
<keyword evidence="2" id="KW-1185">Reference proteome</keyword>
<evidence type="ECO:0000313" key="2">
    <source>
        <dbReference type="Proteomes" id="UP001320706"/>
    </source>
</evidence>
<protein>
    <submittedName>
        <fullName evidence="1">Protein kinase activating protein dpb11</fullName>
    </submittedName>
</protein>
<proteinExistence type="predicted"/>
<keyword evidence="1" id="KW-0418">Kinase</keyword>
<reference evidence="1" key="1">
    <citation type="submission" date="2024-02" db="EMBL/GenBank/DDBJ databases">
        <title>Metagenome Assembled Genome of Zalaria obscura JY119.</title>
        <authorList>
            <person name="Vighnesh L."/>
            <person name="Jagadeeshwari U."/>
            <person name="Venkata Ramana C."/>
            <person name="Sasikala C."/>
        </authorList>
    </citation>
    <scope>NUCLEOTIDE SEQUENCE</scope>
    <source>
        <strain evidence="1">JY119</strain>
    </source>
</reference>
<organism evidence="1 2">
    <name type="scientific">Zalaria obscura</name>
    <dbReference type="NCBI Taxonomy" id="2024903"/>
    <lineage>
        <taxon>Eukaryota</taxon>
        <taxon>Fungi</taxon>
        <taxon>Dikarya</taxon>
        <taxon>Ascomycota</taxon>
        <taxon>Pezizomycotina</taxon>
        <taxon>Dothideomycetes</taxon>
        <taxon>Dothideomycetidae</taxon>
        <taxon>Dothideales</taxon>
        <taxon>Zalariaceae</taxon>
        <taxon>Zalaria</taxon>
    </lineage>
</organism>